<keyword evidence="5 8" id="KW-0804">Transcription</keyword>
<dbReference type="PANTHER" id="PTHR31384">
    <property type="entry name" value="AUXIN RESPONSE FACTOR 4-RELATED"/>
    <property type="match status" value="1"/>
</dbReference>
<dbReference type="GO" id="GO:0003677">
    <property type="term" value="F:DNA binding"/>
    <property type="evidence" value="ECO:0007669"/>
    <property type="project" value="UniProtKB-KW"/>
</dbReference>
<organism evidence="10 11">
    <name type="scientific">Durio zibethinus</name>
    <name type="common">Durian</name>
    <dbReference type="NCBI Taxonomy" id="66656"/>
    <lineage>
        <taxon>Eukaryota</taxon>
        <taxon>Viridiplantae</taxon>
        <taxon>Streptophyta</taxon>
        <taxon>Embryophyta</taxon>
        <taxon>Tracheophyta</taxon>
        <taxon>Spermatophyta</taxon>
        <taxon>Magnoliopsida</taxon>
        <taxon>eudicotyledons</taxon>
        <taxon>Gunneridae</taxon>
        <taxon>Pentapetalae</taxon>
        <taxon>rosids</taxon>
        <taxon>malvids</taxon>
        <taxon>Malvales</taxon>
        <taxon>Malvaceae</taxon>
        <taxon>Helicteroideae</taxon>
        <taxon>Durio</taxon>
    </lineage>
</organism>
<dbReference type="InterPro" id="IPR015300">
    <property type="entry name" value="DNA-bd_pseudobarrel_sf"/>
</dbReference>
<dbReference type="PROSITE" id="PS50863">
    <property type="entry name" value="B3"/>
    <property type="match status" value="1"/>
</dbReference>
<gene>
    <name evidence="11" type="primary">LOC111311259</name>
</gene>
<feature type="domain" description="TF-B3" evidence="9">
    <location>
        <begin position="116"/>
        <end position="218"/>
    </location>
</feature>
<proteinExistence type="inferred from homology"/>
<evidence type="ECO:0000256" key="6">
    <source>
        <dbReference type="ARBA" id="ARBA00023242"/>
    </source>
</evidence>
<dbReference type="Pfam" id="PF02362">
    <property type="entry name" value="B3"/>
    <property type="match status" value="1"/>
</dbReference>
<evidence type="ECO:0000256" key="4">
    <source>
        <dbReference type="ARBA" id="ARBA00023125"/>
    </source>
</evidence>
<dbReference type="Gene3D" id="2.30.30.1040">
    <property type="match status" value="1"/>
</dbReference>
<comment type="subcellular location">
    <subcellularLocation>
        <location evidence="1 8">Nucleus</location>
    </subcellularLocation>
</comment>
<dbReference type="GO" id="GO:0006355">
    <property type="term" value="P:regulation of DNA-templated transcription"/>
    <property type="evidence" value="ECO:0007669"/>
    <property type="project" value="InterPro"/>
</dbReference>
<evidence type="ECO:0000256" key="7">
    <source>
        <dbReference type="ARBA" id="ARBA00023294"/>
    </source>
</evidence>
<keyword evidence="4 8" id="KW-0238">DNA-binding</keyword>
<dbReference type="Pfam" id="PF06507">
    <property type="entry name" value="ARF_AD"/>
    <property type="match status" value="1"/>
</dbReference>
<sequence length="561" mass="61671">MPPLQPSPTEVRRVDPRIWRACAGSSVQIPTVNSRVYYFPQGHAEQVCGSIPTLSSLVLSRPLIPCVISDVHCLTDPKTDEAFAKLLLIPVEPSRLTNQFLNINGEVGDSDKIVSFAKILTPSDANNGGGFSVPRFCADSIFPPLDYNAEPPVQTLSVTDVRGCVWEFRHIYRGTPRRHLLTTGWSKFVNQKKLIAGDSVVFMRDYNGKMFIGVRRAMKTGESGGDSGRWRELSDGGTMKGEGRGRMMAEVVAEAAERAAKGLPFEVVYYPRAGWADFVVRAELVEAGLNIFWAGGTRVKMAVETEDSSRMTWFQGTVMSAAVPDSGPWIGSPWRMLQVAWDEPDVLQNARRVSPWQVEIVSSSPLHSSFPSAKRFKFSQDSGLSDAGGEMFFPMTGLTNPKMGYLNPSLLNYNSFPAGMQGARQNHLQSFTNYVSENIPMMPTDNFSGNYMVPKLNRISTELNIGSSQSDNLSPDSQSSVVSFGTELTENGGCNSSKVGVSSFQLFGKMIHMEDDGGKRYDEAASEKKSLDVSLTYGCSKLLERLDVQCQRASAFEGFSL</sequence>
<dbReference type="GO" id="GO:0009734">
    <property type="term" value="P:auxin-activated signaling pathway"/>
    <property type="evidence" value="ECO:0007669"/>
    <property type="project" value="UniProtKB-KW"/>
</dbReference>
<evidence type="ECO:0000259" key="9">
    <source>
        <dbReference type="PROSITE" id="PS50863"/>
    </source>
</evidence>
<evidence type="ECO:0000256" key="8">
    <source>
        <dbReference type="RuleBase" id="RU004561"/>
    </source>
</evidence>
<comment type="function">
    <text evidence="8">Auxin response factors (ARFs) are transcriptional factors that bind specifically to the DNA sequence 5'-TGTCTC-3' found in the auxin-responsive promoter elements (AuxREs).</text>
</comment>
<dbReference type="SMART" id="SM01019">
    <property type="entry name" value="B3"/>
    <property type="match status" value="1"/>
</dbReference>
<dbReference type="GeneID" id="111311259"/>
<keyword evidence="10" id="KW-1185">Reference proteome</keyword>
<dbReference type="Gene3D" id="2.40.330.10">
    <property type="entry name" value="DNA-binding pseudobarrel domain"/>
    <property type="match status" value="1"/>
</dbReference>
<protein>
    <recommendedName>
        <fullName evidence="8">Auxin response factor</fullName>
    </recommendedName>
</protein>
<dbReference type="Proteomes" id="UP000515121">
    <property type="component" value="Unplaced"/>
</dbReference>
<dbReference type="InterPro" id="IPR003340">
    <property type="entry name" value="B3_DNA-bd"/>
</dbReference>
<evidence type="ECO:0000256" key="2">
    <source>
        <dbReference type="ARBA" id="ARBA00007853"/>
    </source>
</evidence>
<keyword evidence="7 8" id="KW-0927">Auxin signaling pathway</keyword>
<comment type="subunit">
    <text evidence="8">Homodimers and heterodimers.</text>
</comment>
<keyword evidence="6 8" id="KW-0539">Nucleus</keyword>
<dbReference type="InterPro" id="IPR044835">
    <property type="entry name" value="ARF_plant"/>
</dbReference>
<reference evidence="11" key="1">
    <citation type="submission" date="2025-08" db="UniProtKB">
        <authorList>
            <consortium name="RefSeq"/>
        </authorList>
    </citation>
    <scope>IDENTIFICATION</scope>
    <source>
        <tissue evidence="11">Fruit stalk</tissue>
    </source>
</reference>
<dbReference type="FunFam" id="2.40.330.10:FF:000001">
    <property type="entry name" value="Auxin response factor"/>
    <property type="match status" value="1"/>
</dbReference>
<evidence type="ECO:0000256" key="1">
    <source>
        <dbReference type="ARBA" id="ARBA00004123"/>
    </source>
</evidence>
<dbReference type="GO" id="GO:0005634">
    <property type="term" value="C:nucleus"/>
    <property type="evidence" value="ECO:0007669"/>
    <property type="project" value="UniProtKB-SubCell"/>
</dbReference>
<comment type="similarity">
    <text evidence="2 8">Belongs to the ARF family.</text>
</comment>
<dbReference type="SUPFAM" id="SSF101936">
    <property type="entry name" value="DNA-binding pseudobarrel domain"/>
    <property type="match status" value="1"/>
</dbReference>
<name>A0A6P6ANI5_DURZI</name>
<evidence type="ECO:0000256" key="5">
    <source>
        <dbReference type="ARBA" id="ARBA00023163"/>
    </source>
</evidence>
<dbReference type="CDD" id="cd10017">
    <property type="entry name" value="B3_DNA"/>
    <property type="match status" value="1"/>
</dbReference>
<dbReference type="InterPro" id="IPR010525">
    <property type="entry name" value="ARF_dom"/>
</dbReference>
<keyword evidence="3 8" id="KW-0805">Transcription regulation</keyword>
<dbReference type="PANTHER" id="PTHR31384:SF94">
    <property type="entry name" value="AUXIN RESPONSE FACTOR 17"/>
    <property type="match status" value="1"/>
</dbReference>
<evidence type="ECO:0000256" key="3">
    <source>
        <dbReference type="ARBA" id="ARBA00023015"/>
    </source>
</evidence>
<evidence type="ECO:0000313" key="11">
    <source>
        <dbReference type="RefSeq" id="XP_022766368.1"/>
    </source>
</evidence>
<accession>A0A6P6ANI5</accession>
<evidence type="ECO:0000313" key="10">
    <source>
        <dbReference type="Proteomes" id="UP000515121"/>
    </source>
</evidence>
<dbReference type="RefSeq" id="XP_022766368.1">
    <property type="nucleotide sequence ID" value="XM_022910633.1"/>
</dbReference>
<dbReference type="AlphaFoldDB" id="A0A6P6ANI5"/>